<accession>A0A953I0F8</accession>
<comment type="caution">
    <text evidence="1">The sequence shown here is derived from an EMBL/GenBank/DDBJ whole genome shotgun (WGS) entry which is preliminary data.</text>
</comment>
<reference evidence="1" key="1">
    <citation type="submission" date="2017-11" db="EMBL/GenBank/DDBJ databases">
        <title>Three new genomes from thermophilic consortium.</title>
        <authorList>
            <person name="Quaggio R."/>
            <person name="Amgarten D."/>
            <person name="Setubal J.C."/>
        </authorList>
    </citation>
    <scope>NUCLEOTIDE SEQUENCE</scope>
    <source>
        <strain evidence="1">ZCTH01-B2</strain>
    </source>
</reference>
<dbReference type="RefSeq" id="WP_011196477.1">
    <property type="nucleotide sequence ID" value="NZ_JACSIR010000062.1"/>
</dbReference>
<proteinExistence type="predicted"/>
<dbReference type="EMBL" id="PIUK01000018">
    <property type="protein sequence ID" value="MBY6275265.1"/>
    <property type="molecule type" value="Genomic_DNA"/>
</dbReference>
<dbReference type="Proteomes" id="UP000732377">
    <property type="component" value="Unassembled WGS sequence"/>
</dbReference>
<name>A0A953I0F8_SYMTR</name>
<sequence length="78" mass="8973">MTADLNAVRLEAALYFQRNPFARETPESLALRLGRPETLVEPALGQLVELQVLERRGRLYRYCRPYVAPAWDEAPSTR</sequence>
<evidence type="ECO:0000313" key="1">
    <source>
        <dbReference type="EMBL" id="MBY6275265.1"/>
    </source>
</evidence>
<dbReference type="AlphaFoldDB" id="A0A953I0F8"/>
<organism evidence="1 2">
    <name type="scientific">Symbiobacterium thermophilum</name>
    <dbReference type="NCBI Taxonomy" id="2734"/>
    <lineage>
        <taxon>Bacteria</taxon>
        <taxon>Bacillati</taxon>
        <taxon>Bacillota</taxon>
        <taxon>Clostridia</taxon>
        <taxon>Eubacteriales</taxon>
        <taxon>Symbiobacteriaceae</taxon>
        <taxon>Symbiobacterium</taxon>
    </lineage>
</organism>
<evidence type="ECO:0000313" key="2">
    <source>
        <dbReference type="Proteomes" id="UP000732377"/>
    </source>
</evidence>
<gene>
    <name evidence="1" type="ORF">CWE10_03465</name>
</gene>
<protein>
    <submittedName>
        <fullName evidence="1">Uncharacterized protein</fullName>
    </submittedName>
</protein>